<dbReference type="SUPFAM" id="SSF52129">
    <property type="entry name" value="Caspase-like"/>
    <property type="match status" value="1"/>
</dbReference>
<evidence type="ECO:0000256" key="4">
    <source>
        <dbReference type="SAM" id="MobiDB-lite"/>
    </source>
</evidence>
<dbReference type="PANTHER" id="PTHR48104:SF30">
    <property type="entry name" value="METACASPASE-1"/>
    <property type="match status" value="1"/>
</dbReference>
<keyword evidence="3" id="KW-0645">Protease</keyword>
<evidence type="ECO:0000313" key="7">
    <source>
        <dbReference type="Proteomes" id="UP001498398"/>
    </source>
</evidence>
<evidence type="ECO:0000259" key="5">
    <source>
        <dbReference type="Pfam" id="PF00656"/>
    </source>
</evidence>
<proteinExistence type="inferred from homology"/>
<dbReference type="EMBL" id="JBANRG010000002">
    <property type="protein sequence ID" value="KAK7470399.1"/>
    <property type="molecule type" value="Genomic_DNA"/>
</dbReference>
<feature type="compositionally biased region" description="Basic residues" evidence="4">
    <location>
        <begin position="109"/>
        <end position="131"/>
    </location>
</feature>
<comment type="similarity">
    <text evidence="1">Belongs to the peptidase C14B family.</text>
</comment>
<feature type="region of interest" description="Disordered" evidence="4">
    <location>
        <begin position="160"/>
        <end position="192"/>
    </location>
</feature>
<dbReference type="InterPro" id="IPR050452">
    <property type="entry name" value="Metacaspase"/>
</dbReference>
<dbReference type="InterPro" id="IPR011600">
    <property type="entry name" value="Pept_C14_caspase"/>
</dbReference>
<feature type="compositionally biased region" description="Low complexity" evidence="4">
    <location>
        <begin position="24"/>
        <end position="38"/>
    </location>
</feature>
<evidence type="ECO:0000256" key="1">
    <source>
        <dbReference type="ARBA" id="ARBA00009005"/>
    </source>
</evidence>
<accession>A0ABR1K0L3</accession>
<dbReference type="Gene3D" id="3.40.50.12660">
    <property type="match status" value="1"/>
</dbReference>
<reference evidence="6 7" key="1">
    <citation type="submission" date="2024-01" db="EMBL/GenBank/DDBJ databases">
        <title>A draft genome for the cacao thread blight pathogen Marasmiellus scandens.</title>
        <authorList>
            <person name="Baruah I.K."/>
            <person name="Leung J."/>
            <person name="Bukari Y."/>
            <person name="Amoako-Attah I."/>
            <person name="Meinhardt L.W."/>
            <person name="Bailey B.A."/>
            <person name="Cohen S.P."/>
        </authorList>
    </citation>
    <scope>NUCLEOTIDE SEQUENCE [LARGE SCALE GENOMIC DNA]</scope>
    <source>
        <strain evidence="6 7">GH-19</strain>
    </source>
</reference>
<gene>
    <name evidence="6" type="ORF">VKT23_001826</name>
</gene>
<keyword evidence="7" id="KW-1185">Reference proteome</keyword>
<sequence>MWDFTAGNAVPPTGFNGPPSGYVPHSHAPSHASSHTPARMPSPAPGFSTAVSAPGAISGGPTEGYMPIPVAAAPSLHSSHSSHSHLSVPSADHYSPMITRGATPEPHTSHHRHHHHHHHHGHGDHHSRPRGHSFSSSVKHAAEPIIDKALHLGLPAVVHVRHSHKHSHHHSQSYSHSQNHNGHSRPSEQNYTQHYISGGHHHVSRPLPIHPAYHSQFQYSKCTGRKKALCIGINYIGQPNELRGCINDAERIREFLIRNHNFRSENIVLLADNRSNPRQRPTRKNMIEAMYWLVKDAQPHDSLFFQYSGHGGQTKDLDGDEIDGLDEVIFPVDFRKNGHIVDDEMHRIMVKSLPPGCRLTALFDSCHSGTVLDLPFIYSSHGRLKGDMVSPRARNRLASPADVISFSACKDGQKSVDTFKGGVAVGAMSYAFIKSLTNKPNQSYQALLKDVRDILYPKYTQKPQLGSSHHIDTNLKFVI</sequence>
<keyword evidence="3" id="KW-0378">Hydrolase</keyword>
<dbReference type="InterPro" id="IPR029030">
    <property type="entry name" value="Caspase-like_dom_sf"/>
</dbReference>
<feature type="region of interest" description="Disordered" evidence="4">
    <location>
        <begin position="1"/>
        <end position="55"/>
    </location>
</feature>
<name>A0ABR1K0L3_9AGAR</name>
<feature type="compositionally biased region" description="Basic residues" evidence="4">
    <location>
        <begin position="160"/>
        <end position="171"/>
    </location>
</feature>
<feature type="compositionally biased region" description="Low complexity" evidence="4">
    <location>
        <begin position="172"/>
        <end position="181"/>
    </location>
</feature>
<comment type="caution">
    <text evidence="6">The sequence shown here is derived from an EMBL/GenBank/DDBJ whole genome shotgun (WGS) entry which is preliminary data.</text>
</comment>
<dbReference type="PANTHER" id="PTHR48104">
    <property type="entry name" value="METACASPASE-4"/>
    <property type="match status" value="1"/>
</dbReference>
<evidence type="ECO:0000313" key="6">
    <source>
        <dbReference type="EMBL" id="KAK7470399.1"/>
    </source>
</evidence>
<feature type="compositionally biased region" description="Low complexity" evidence="4">
    <location>
        <begin position="74"/>
        <end position="91"/>
    </location>
</feature>
<keyword evidence="3" id="KW-0788">Thiol protease</keyword>
<evidence type="ECO:0000256" key="3">
    <source>
        <dbReference type="ARBA" id="ARBA00022807"/>
    </source>
</evidence>
<dbReference type="Proteomes" id="UP001498398">
    <property type="component" value="Unassembled WGS sequence"/>
</dbReference>
<feature type="domain" description="Peptidase C14 caspase" evidence="5">
    <location>
        <begin position="225"/>
        <end position="469"/>
    </location>
</feature>
<evidence type="ECO:0000256" key="2">
    <source>
        <dbReference type="ARBA" id="ARBA00022703"/>
    </source>
</evidence>
<organism evidence="6 7">
    <name type="scientific">Marasmiellus scandens</name>
    <dbReference type="NCBI Taxonomy" id="2682957"/>
    <lineage>
        <taxon>Eukaryota</taxon>
        <taxon>Fungi</taxon>
        <taxon>Dikarya</taxon>
        <taxon>Basidiomycota</taxon>
        <taxon>Agaricomycotina</taxon>
        <taxon>Agaricomycetes</taxon>
        <taxon>Agaricomycetidae</taxon>
        <taxon>Agaricales</taxon>
        <taxon>Marasmiineae</taxon>
        <taxon>Omphalotaceae</taxon>
        <taxon>Marasmiellus</taxon>
    </lineage>
</organism>
<keyword evidence="2" id="KW-0053">Apoptosis</keyword>
<protein>
    <recommendedName>
        <fullName evidence="5">Peptidase C14 caspase domain-containing protein</fullName>
    </recommendedName>
</protein>
<dbReference type="Pfam" id="PF00656">
    <property type="entry name" value="Peptidase_C14"/>
    <property type="match status" value="1"/>
</dbReference>
<feature type="region of interest" description="Disordered" evidence="4">
    <location>
        <begin position="74"/>
        <end position="139"/>
    </location>
</feature>